<evidence type="ECO:0000256" key="24">
    <source>
        <dbReference type="ARBA" id="ARBA00049902"/>
    </source>
</evidence>
<gene>
    <name evidence="29" type="ORF">AR1Y2_1208</name>
</gene>
<evidence type="ECO:0000259" key="28">
    <source>
        <dbReference type="Pfam" id="PF00912"/>
    </source>
</evidence>
<evidence type="ECO:0000256" key="12">
    <source>
        <dbReference type="ARBA" id="ARBA00022692"/>
    </source>
</evidence>
<evidence type="ECO:0000256" key="21">
    <source>
        <dbReference type="ARBA" id="ARBA00023316"/>
    </source>
</evidence>
<dbReference type="SUPFAM" id="SSF56601">
    <property type="entry name" value="beta-lactamase/transpeptidase-like"/>
    <property type="match status" value="1"/>
</dbReference>
<comment type="similarity">
    <text evidence="4">In the C-terminal section; belongs to the transpeptidase family.</text>
</comment>
<dbReference type="InterPro" id="IPR036950">
    <property type="entry name" value="PBP_transglycosylase"/>
</dbReference>
<dbReference type="SUPFAM" id="SSF53955">
    <property type="entry name" value="Lysozyme-like"/>
    <property type="match status" value="1"/>
</dbReference>
<comment type="pathway">
    <text evidence="25">Glycan biosynthesis.</text>
</comment>
<dbReference type="RefSeq" id="WP_137328176.1">
    <property type="nucleotide sequence ID" value="NZ_CP040058.1"/>
</dbReference>
<comment type="pathway">
    <text evidence="3">Cell wall biogenesis; peptidoglycan biosynthesis.</text>
</comment>
<comment type="catalytic activity">
    <reaction evidence="22">
        <text>Preferential cleavage: (Ac)2-L-Lys-D-Ala-|-D-Ala. Also transpeptidation of peptidyl-alanyl moieties that are N-acyl substituents of D-alanine.</text>
        <dbReference type="EC" id="3.4.16.4"/>
    </reaction>
</comment>
<dbReference type="FunFam" id="1.10.3810.10:FF:000001">
    <property type="entry name" value="Penicillin-binding protein 1A"/>
    <property type="match status" value="1"/>
</dbReference>
<keyword evidence="9" id="KW-0645">Protease</keyword>
<keyword evidence="20" id="KW-0511">Multifunctional enzyme</keyword>
<evidence type="ECO:0000256" key="8">
    <source>
        <dbReference type="ARBA" id="ARBA00022645"/>
    </source>
</evidence>
<dbReference type="GO" id="GO:0008955">
    <property type="term" value="F:peptidoglycan glycosyltransferase activity"/>
    <property type="evidence" value="ECO:0007669"/>
    <property type="project" value="UniProtKB-EC"/>
</dbReference>
<evidence type="ECO:0000256" key="16">
    <source>
        <dbReference type="ARBA" id="ARBA00022984"/>
    </source>
</evidence>
<dbReference type="InterPro" id="IPR050396">
    <property type="entry name" value="Glycosyltr_51/Transpeptidase"/>
</dbReference>
<dbReference type="EC" id="2.4.99.28" evidence="23"/>
<evidence type="ECO:0000256" key="18">
    <source>
        <dbReference type="ARBA" id="ARBA00023136"/>
    </source>
</evidence>
<dbReference type="InterPro" id="IPR001264">
    <property type="entry name" value="Glyco_trans_51"/>
</dbReference>
<sequence length="848" mass="94026">MNFNKQKTERKRESLSSPKLRRGSHLTLFFYKYALVVIIALIVTAAGLSIGFIRGILNNTPNISLDSIHSKGYITMIYDNEGNVTRKLSTSDSNRVYVSLDDIPANLQNAFISIEDVRFYNHNGIDMRGIARSLLLGLKEQTLDQGGSTITQQLIKNNVLGIQPEKTTIERIERKIKEQSLALELEKITSKQKILEEYLNAINLGEGTLGVQTASQKYFHKDVSDLTLSECTVLAGITKNPTKMNPITHPNNNASRRMTILKTMLEEHYITKSEYSEAVNDNVYERIQKINARQQKDSTANSYFDDALILQVVHDLKEQLGYDETKAYNAIYSGGLKIYSTQDSGIQKIADKVTNDPDNYPAGTKVALSYSLSGTDKHGKEVSYSENDVLSYMKKHKLGSSLIFKNKSAAEETAHKYTNSLKKHGVNVINEQVSTVIQPQISMTVMNQNTGQVEAIVGGRGIKAENLSLNRATKTTRQPGSTFKVLSTFLPALDAKKMTLATVYDDAPYDYLDTGRPVRNYYKGYRGFSTIREAITDSMNIVAAKTMADVTPEVSYEYLQKLGFTTLVDNKITSDGKTYSDLNQSMALGGLTYGVTNLELTGAFSAIANGGTYYKPSLYTKVVDQSGKVLLKSSSSGTPVMRDTTSFLLTDAMKDVIKKGTGKPAALSSGMPAAGKTGTTSNNYDFWFTGYTPYHTASVWMGYDRNTSFSSGKQHEKIWKLVMDQVVQEKKETKKDFTQPKNIVKAQICTKSGKLAVKGVCDHDPRGSTVKTEYFALGTKPTKPCDVHVAVDICKESGYPANSACPANQLYRKIYITRPKGSRGTTDDSKYQIPDLYVKYMCGLHTPE</sequence>
<keyword evidence="16" id="KW-0573">Peptidoglycan synthesis</keyword>
<evidence type="ECO:0000259" key="27">
    <source>
        <dbReference type="Pfam" id="PF00905"/>
    </source>
</evidence>
<dbReference type="GO" id="GO:0009252">
    <property type="term" value="P:peptidoglycan biosynthetic process"/>
    <property type="evidence" value="ECO:0007669"/>
    <property type="project" value="UniProtKB-UniPathway"/>
</dbReference>
<dbReference type="InterPro" id="IPR012338">
    <property type="entry name" value="Beta-lactam/transpept-like"/>
</dbReference>
<dbReference type="GO" id="GO:0046677">
    <property type="term" value="P:response to antibiotic"/>
    <property type="evidence" value="ECO:0007669"/>
    <property type="project" value="UniProtKB-KW"/>
</dbReference>
<comment type="catalytic activity">
    <reaction evidence="24">
        <text>[GlcNAc-(1-&gt;4)-Mur2Ac(oyl-L-Ala-gamma-D-Glu-L-Lys-D-Ala-D-Ala)](n)-di-trans,octa-cis-undecaprenyl diphosphate + beta-D-GlcNAc-(1-&gt;4)-Mur2Ac(oyl-L-Ala-gamma-D-Glu-L-Lys-D-Ala-D-Ala)-di-trans,octa-cis-undecaprenyl diphosphate = [GlcNAc-(1-&gt;4)-Mur2Ac(oyl-L-Ala-gamma-D-Glu-L-Lys-D-Ala-D-Ala)](n+1)-di-trans,octa-cis-undecaprenyl diphosphate + di-trans,octa-cis-undecaprenyl diphosphate + H(+)</text>
        <dbReference type="Rhea" id="RHEA:23708"/>
        <dbReference type="Rhea" id="RHEA-COMP:9602"/>
        <dbReference type="Rhea" id="RHEA-COMP:9603"/>
        <dbReference type="ChEBI" id="CHEBI:15378"/>
        <dbReference type="ChEBI" id="CHEBI:58405"/>
        <dbReference type="ChEBI" id="CHEBI:60033"/>
        <dbReference type="ChEBI" id="CHEBI:78435"/>
        <dbReference type="EC" id="2.4.99.28"/>
    </reaction>
</comment>
<comment type="subcellular location">
    <subcellularLocation>
        <location evidence="2">Cell membrane</location>
        <topology evidence="2">Single-pass type II membrane protein</topology>
    </subcellularLocation>
</comment>
<evidence type="ECO:0000256" key="9">
    <source>
        <dbReference type="ARBA" id="ARBA00022670"/>
    </source>
</evidence>
<dbReference type="EMBL" id="CP040058">
    <property type="protein sequence ID" value="QCP34662.1"/>
    <property type="molecule type" value="Genomic_DNA"/>
</dbReference>
<evidence type="ECO:0000256" key="4">
    <source>
        <dbReference type="ARBA" id="ARBA00007090"/>
    </source>
</evidence>
<keyword evidence="13 29" id="KW-0378">Hydrolase</keyword>
<dbReference type="PANTHER" id="PTHR32282">
    <property type="entry name" value="BINDING PROTEIN TRANSPEPTIDASE, PUTATIVE-RELATED"/>
    <property type="match status" value="1"/>
</dbReference>
<keyword evidence="30" id="KW-1185">Reference proteome</keyword>
<dbReference type="PANTHER" id="PTHR32282:SF33">
    <property type="entry name" value="PEPTIDOGLYCAN GLYCOSYLTRANSFERASE"/>
    <property type="match status" value="1"/>
</dbReference>
<evidence type="ECO:0000256" key="23">
    <source>
        <dbReference type="ARBA" id="ARBA00044770"/>
    </source>
</evidence>
<evidence type="ECO:0000256" key="15">
    <source>
        <dbReference type="ARBA" id="ARBA00022968"/>
    </source>
</evidence>
<evidence type="ECO:0000256" key="2">
    <source>
        <dbReference type="ARBA" id="ARBA00004401"/>
    </source>
</evidence>
<feature type="domain" description="Penicillin-binding protein transpeptidase" evidence="27">
    <location>
        <begin position="442"/>
        <end position="723"/>
    </location>
</feature>
<dbReference type="Pfam" id="PF00905">
    <property type="entry name" value="Transpeptidase"/>
    <property type="match status" value="1"/>
</dbReference>
<evidence type="ECO:0000313" key="30">
    <source>
        <dbReference type="Proteomes" id="UP000298653"/>
    </source>
</evidence>
<evidence type="ECO:0000256" key="11">
    <source>
        <dbReference type="ARBA" id="ARBA00022679"/>
    </source>
</evidence>
<keyword evidence="21" id="KW-0961">Cell wall biogenesis/degradation</keyword>
<dbReference type="Gene3D" id="3.40.710.10">
    <property type="entry name" value="DD-peptidase/beta-lactamase superfamily"/>
    <property type="match status" value="1"/>
</dbReference>
<accession>A0A4P8IAL5</accession>
<evidence type="ECO:0000256" key="13">
    <source>
        <dbReference type="ARBA" id="ARBA00022801"/>
    </source>
</evidence>
<evidence type="ECO:0000256" key="6">
    <source>
        <dbReference type="ARBA" id="ARBA00012448"/>
    </source>
</evidence>
<dbReference type="OrthoDB" id="9766909at2"/>
<name>A0A4P8IAL5_9FIRM</name>
<reference evidence="29 30" key="1">
    <citation type="submission" date="2019-05" db="EMBL/GenBank/DDBJ databases">
        <title>Complete genome sequencing of Anaerostipes rhamnosivorans.</title>
        <authorList>
            <person name="Bui T.P.N."/>
            <person name="de Vos W.M."/>
        </authorList>
    </citation>
    <scope>NUCLEOTIDE SEQUENCE [LARGE SCALE GENOMIC DNA]</scope>
    <source>
        <strain evidence="29 30">1y2</strain>
    </source>
</reference>
<keyword evidence="18 26" id="KW-0472">Membrane</keyword>
<dbReference type="GO" id="GO:0071555">
    <property type="term" value="P:cell wall organization"/>
    <property type="evidence" value="ECO:0007669"/>
    <property type="project" value="UniProtKB-KW"/>
</dbReference>
<keyword evidence="15" id="KW-0735">Signal-anchor</keyword>
<dbReference type="GO" id="GO:0009002">
    <property type="term" value="F:serine-type D-Ala-D-Ala carboxypeptidase activity"/>
    <property type="evidence" value="ECO:0007669"/>
    <property type="project" value="UniProtKB-EC"/>
</dbReference>
<dbReference type="KEGG" id="arf:AR1Y2_1208"/>
<dbReference type="UniPathway" id="UPA00219"/>
<proteinExistence type="inferred from homology"/>
<organism evidence="29 30">
    <name type="scientific">Anaerostipes rhamnosivorans</name>
    <dbReference type="NCBI Taxonomy" id="1229621"/>
    <lineage>
        <taxon>Bacteria</taxon>
        <taxon>Bacillati</taxon>
        <taxon>Bacillota</taxon>
        <taxon>Clostridia</taxon>
        <taxon>Lachnospirales</taxon>
        <taxon>Lachnospiraceae</taxon>
        <taxon>Anaerostipes</taxon>
    </lineage>
</organism>
<evidence type="ECO:0000256" key="1">
    <source>
        <dbReference type="ARBA" id="ARBA00002624"/>
    </source>
</evidence>
<dbReference type="GO" id="GO:0008658">
    <property type="term" value="F:penicillin binding"/>
    <property type="evidence" value="ECO:0007669"/>
    <property type="project" value="InterPro"/>
</dbReference>
<dbReference type="GO" id="GO:0006508">
    <property type="term" value="P:proteolysis"/>
    <property type="evidence" value="ECO:0007669"/>
    <property type="project" value="UniProtKB-KW"/>
</dbReference>
<keyword evidence="8" id="KW-0121">Carboxypeptidase</keyword>
<dbReference type="Proteomes" id="UP000298653">
    <property type="component" value="Chromosome"/>
</dbReference>
<evidence type="ECO:0000256" key="5">
    <source>
        <dbReference type="ARBA" id="ARBA00007739"/>
    </source>
</evidence>
<feature type="domain" description="Glycosyl transferase family 51" evidence="28">
    <location>
        <begin position="83"/>
        <end position="264"/>
    </location>
</feature>
<dbReference type="AlphaFoldDB" id="A0A4P8IAL5"/>
<evidence type="ECO:0000256" key="19">
    <source>
        <dbReference type="ARBA" id="ARBA00023251"/>
    </source>
</evidence>
<evidence type="ECO:0000256" key="25">
    <source>
        <dbReference type="ARBA" id="ARBA00060592"/>
    </source>
</evidence>
<keyword evidence="17 26" id="KW-1133">Transmembrane helix</keyword>
<protein>
    <recommendedName>
        <fullName evidence="7">Penicillin-binding protein 1A</fullName>
        <ecNumber evidence="23">2.4.99.28</ecNumber>
        <ecNumber evidence="6">3.4.16.4</ecNumber>
    </recommendedName>
</protein>
<dbReference type="Gene3D" id="1.10.3810.10">
    <property type="entry name" value="Biosynthetic peptidoglycan transglycosylase-like"/>
    <property type="match status" value="1"/>
</dbReference>
<comment type="similarity">
    <text evidence="5">In the N-terminal section; belongs to the glycosyltransferase 51 family.</text>
</comment>
<dbReference type="InterPro" id="IPR001460">
    <property type="entry name" value="PCN-bd_Tpept"/>
</dbReference>
<evidence type="ECO:0000313" key="29">
    <source>
        <dbReference type="EMBL" id="QCP34662.1"/>
    </source>
</evidence>
<evidence type="ECO:0000256" key="3">
    <source>
        <dbReference type="ARBA" id="ARBA00004752"/>
    </source>
</evidence>
<dbReference type="Pfam" id="PF00912">
    <property type="entry name" value="Transgly"/>
    <property type="match status" value="1"/>
</dbReference>
<keyword evidence="12 26" id="KW-0812">Transmembrane</keyword>
<keyword evidence="11 29" id="KW-0808">Transferase</keyword>
<keyword evidence="19" id="KW-0046">Antibiotic resistance</keyword>
<evidence type="ECO:0000256" key="10">
    <source>
        <dbReference type="ARBA" id="ARBA00022676"/>
    </source>
</evidence>
<evidence type="ECO:0000256" key="26">
    <source>
        <dbReference type="SAM" id="Phobius"/>
    </source>
</evidence>
<evidence type="ECO:0000256" key="20">
    <source>
        <dbReference type="ARBA" id="ARBA00023268"/>
    </source>
</evidence>
<feature type="transmembrane region" description="Helical" evidence="26">
    <location>
        <begin position="29"/>
        <end position="53"/>
    </location>
</feature>
<keyword evidence="10 29" id="KW-0328">Glycosyltransferase</keyword>
<dbReference type="InterPro" id="IPR023346">
    <property type="entry name" value="Lysozyme-like_dom_sf"/>
</dbReference>
<evidence type="ECO:0000256" key="7">
    <source>
        <dbReference type="ARBA" id="ARBA00018638"/>
    </source>
</evidence>
<dbReference type="EC" id="3.4.16.4" evidence="6"/>
<comment type="function">
    <text evidence="1">Cell wall formation. Synthesis of cross-linked peptidoglycan from the lipid intermediates. The enzyme has a penicillin-insensitive transglycosylase N-terminal domain (formation of linear glycan strands) and a penicillin-sensitive transpeptidase C-terminal domain (cross-linking of the peptide subunits).</text>
</comment>
<keyword evidence="14" id="KW-0133">Cell shape</keyword>
<evidence type="ECO:0000256" key="17">
    <source>
        <dbReference type="ARBA" id="ARBA00022989"/>
    </source>
</evidence>
<dbReference type="GO" id="GO:0008360">
    <property type="term" value="P:regulation of cell shape"/>
    <property type="evidence" value="ECO:0007669"/>
    <property type="project" value="UniProtKB-KW"/>
</dbReference>
<dbReference type="GO" id="GO:0005886">
    <property type="term" value="C:plasma membrane"/>
    <property type="evidence" value="ECO:0007669"/>
    <property type="project" value="UniProtKB-SubCell"/>
</dbReference>
<evidence type="ECO:0000256" key="14">
    <source>
        <dbReference type="ARBA" id="ARBA00022960"/>
    </source>
</evidence>
<evidence type="ECO:0000256" key="22">
    <source>
        <dbReference type="ARBA" id="ARBA00034000"/>
    </source>
</evidence>